<protein>
    <recommendedName>
        <fullName evidence="2">DUF6824 domain-containing protein</fullName>
    </recommendedName>
</protein>
<evidence type="ECO:0000313" key="3">
    <source>
        <dbReference type="EMBL" id="CAJ1942534.1"/>
    </source>
</evidence>
<dbReference type="InterPro" id="IPR049227">
    <property type="entry name" value="DUF6824"/>
</dbReference>
<reference evidence="3" key="1">
    <citation type="submission" date="2023-08" db="EMBL/GenBank/DDBJ databases">
        <authorList>
            <person name="Audoor S."/>
            <person name="Bilcke G."/>
        </authorList>
    </citation>
    <scope>NUCLEOTIDE SEQUENCE</scope>
</reference>
<feature type="region of interest" description="Disordered" evidence="1">
    <location>
        <begin position="452"/>
        <end position="536"/>
    </location>
</feature>
<dbReference type="Proteomes" id="UP001295423">
    <property type="component" value="Unassembled WGS sequence"/>
</dbReference>
<comment type="caution">
    <text evidence="3">The sequence shown here is derived from an EMBL/GenBank/DDBJ whole genome shotgun (WGS) entry which is preliminary data.</text>
</comment>
<feature type="compositionally biased region" description="Basic and acidic residues" evidence="1">
    <location>
        <begin position="681"/>
        <end position="695"/>
    </location>
</feature>
<keyword evidence="4" id="KW-1185">Reference proteome</keyword>
<feature type="region of interest" description="Disordered" evidence="1">
    <location>
        <begin position="204"/>
        <end position="230"/>
    </location>
</feature>
<organism evidence="3 4">
    <name type="scientific">Cylindrotheca closterium</name>
    <dbReference type="NCBI Taxonomy" id="2856"/>
    <lineage>
        <taxon>Eukaryota</taxon>
        <taxon>Sar</taxon>
        <taxon>Stramenopiles</taxon>
        <taxon>Ochrophyta</taxon>
        <taxon>Bacillariophyta</taxon>
        <taxon>Bacillariophyceae</taxon>
        <taxon>Bacillariophycidae</taxon>
        <taxon>Bacillariales</taxon>
        <taxon>Bacillariaceae</taxon>
        <taxon>Cylindrotheca</taxon>
    </lineage>
</organism>
<dbReference type="Pfam" id="PF20710">
    <property type="entry name" value="DUF6824"/>
    <property type="match status" value="2"/>
</dbReference>
<name>A0AAD2CSV9_9STRA</name>
<gene>
    <name evidence="3" type="ORF">CYCCA115_LOCUS7995</name>
</gene>
<feature type="region of interest" description="Disordered" evidence="1">
    <location>
        <begin position="626"/>
        <end position="704"/>
    </location>
</feature>
<dbReference type="EMBL" id="CAKOGP040001112">
    <property type="protein sequence ID" value="CAJ1942534.1"/>
    <property type="molecule type" value="Genomic_DNA"/>
</dbReference>
<feature type="compositionally biased region" description="Basic and acidic residues" evidence="1">
    <location>
        <begin position="215"/>
        <end position="226"/>
    </location>
</feature>
<feature type="compositionally biased region" description="Basic and acidic residues" evidence="1">
    <location>
        <begin position="626"/>
        <end position="640"/>
    </location>
</feature>
<sequence length="704" mass="77152">MKEEDEGEAAATAVKTEAVEAMATTDSTVEAALQAAQIETGTLEAAASIANASAIPAVADPVLPTNRDVKLGDESHPGTMLLLDLILLHKVLLPPKENPDDRFQASDPEVQQLASKLLTLFKEGKQCELAGIKEVPRPFLVGKGRIFEKKGEEFIELKDDVARERLVEIIVDRFKTLDRLNSIQGKGAVDKEILGAFDLQFRSKKGTEEEGEGESSSKDGNGETKKATTQAAPRACDVLFLPIGLSSSDSAPTYDNQTGNKDLLALASQNVVVDTKEADMRVQIALKLLTSRNDDVNSDSGETVPPKTPRYLLQQVDATDSNDWKELEAVELAEFATIFVFEVYLEKQIHGTPMVASAPDTYKASTVPLEQPTVHDVLFGRGGMTNGHPGNRRFRDIIALHRPDYIRASKMDKPKVARRIVRAIRLGNPPGRFLKKGDDNKWYDVGDRCAAEKTSQGLRERSNSEKRQRSAMREALRIRRDDLDDGDEPSSKKVKTSGEDSDIPLTLNMKEKKSKTPKKAAVEGDASTSDLPPNAVDKEGNILVTDHDILCGRGGLTNHHKGNKRFRDIVALHRPDYVRAPKIQKPSVARVIVRAIRNGDPPGRFLRKDKKSGLWVDIGDKRAAEKTSQALREKTREEQAKAPGLSPFAEMEGAEADGPTPVLPLPDGEKVEGEAEEETKAEEGKTETEKARSEAAKSMAMVEI</sequence>
<feature type="compositionally biased region" description="Basic and acidic residues" evidence="1">
    <location>
        <begin position="458"/>
        <end position="482"/>
    </location>
</feature>
<proteinExistence type="predicted"/>
<evidence type="ECO:0000313" key="4">
    <source>
        <dbReference type="Proteomes" id="UP001295423"/>
    </source>
</evidence>
<evidence type="ECO:0000256" key="1">
    <source>
        <dbReference type="SAM" id="MobiDB-lite"/>
    </source>
</evidence>
<dbReference type="AlphaFoldDB" id="A0AAD2CSV9"/>
<feature type="domain" description="DUF6824" evidence="2">
    <location>
        <begin position="548"/>
        <end position="633"/>
    </location>
</feature>
<feature type="domain" description="DUF6824" evidence="2">
    <location>
        <begin position="376"/>
        <end position="460"/>
    </location>
</feature>
<accession>A0AAD2CSV9</accession>
<evidence type="ECO:0000259" key="2">
    <source>
        <dbReference type="Pfam" id="PF20710"/>
    </source>
</evidence>